<comment type="caution">
    <text evidence="1">The sequence shown here is derived from an EMBL/GenBank/DDBJ whole genome shotgun (WGS) entry which is preliminary data.</text>
</comment>
<dbReference type="STRING" id="549789.NIES30_12000"/>
<evidence type="ECO:0000313" key="2">
    <source>
        <dbReference type="Proteomes" id="UP000185557"/>
    </source>
</evidence>
<organism evidence="1 2">
    <name type="scientific">Phormidium tenue NIES-30</name>
    <dbReference type="NCBI Taxonomy" id="549789"/>
    <lineage>
        <taxon>Bacteria</taxon>
        <taxon>Bacillati</taxon>
        <taxon>Cyanobacteriota</taxon>
        <taxon>Cyanophyceae</taxon>
        <taxon>Oscillatoriophycideae</taxon>
        <taxon>Oscillatoriales</taxon>
        <taxon>Oscillatoriaceae</taxon>
        <taxon>Phormidium</taxon>
    </lineage>
</organism>
<protein>
    <submittedName>
        <fullName evidence="1">Uncharacterized protein</fullName>
    </submittedName>
</protein>
<reference evidence="1 2" key="1">
    <citation type="submission" date="2016-11" db="EMBL/GenBank/DDBJ databases">
        <title>Draft Genome Sequences of Nine Cyanobacterial Strains from Diverse Habitats.</title>
        <authorList>
            <person name="Zhu T."/>
            <person name="Hou S."/>
            <person name="Lu X."/>
            <person name="Hess W.R."/>
        </authorList>
    </citation>
    <scope>NUCLEOTIDE SEQUENCE [LARGE SCALE GENOMIC DNA]</scope>
    <source>
        <strain evidence="1 2">NIES-30</strain>
    </source>
</reference>
<dbReference type="Proteomes" id="UP000185557">
    <property type="component" value="Unassembled WGS sequence"/>
</dbReference>
<evidence type="ECO:0000313" key="1">
    <source>
        <dbReference type="EMBL" id="OKH47704.1"/>
    </source>
</evidence>
<sequence>MMSFITFKAPIKDGMIEIPAEYKQALSGTDQVEVTISTQFNTAKTGLIAKLLENPIVVDNFVPLSREEVHDRNL</sequence>
<dbReference type="AlphaFoldDB" id="A0A1U7J4Z6"/>
<dbReference type="EMBL" id="MRCG01000008">
    <property type="protein sequence ID" value="OKH47704.1"/>
    <property type="molecule type" value="Genomic_DNA"/>
</dbReference>
<accession>A0A1U7J4Z6</accession>
<keyword evidence="2" id="KW-1185">Reference proteome</keyword>
<gene>
    <name evidence="1" type="ORF">NIES30_12000</name>
</gene>
<name>A0A1U7J4Z6_9CYAN</name>
<proteinExistence type="predicted"/>